<evidence type="ECO:0000313" key="2">
    <source>
        <dbReference type="EMBL" id="AMD21706.1"/>
    </source>
</evidence>
<feature type="compositionally biased region" description="Basic and acidic residues" evidence="1">
    <location>
        <begin position="344"/>
        <end position="353"/>
    </location>
</feature>
<organism evidence="2 3">
    <name type="scientific">Eremothecium sinecaudum</name>
    <dbReference type="NCBI Taxonomy" id="45286"/>
    <lineage>
        <taxon>Eukaryota</taxon>
        <taxon>Fungi</taxon>
        <taxon>Dikarya</taxon>
        <taxon>Ascomycota</taxon>
        <taxon>Saccharomycotina</taxon>
        <taxon>Saccharomycetes</taxon>
        <taxon>Saccharomycetales</taxon>
        <taxon>Saccharomycetaceae</taxon>
        <taxon>Eremothecium</taxon>
    </lineage>
</organism>
<keyword evidence="3" id="KW-1185">Reference proteome</keyword>
<feature type="region of interest" description="Disordered" evidence="1">
    <location>
        <begin position="312"/>
        <end position="353"/>
    </location>
</feature>
<protein>
    <submittedName>
        <fullName evidence="2">HFL150Cp</fullName>
    </submittedName>
</protein>
<dbReference type="RefSeq" id="XP_017988702.1">
    <property type="nucleotide sequence ID" value="XM_018133172.1"/>
</dbReference>
<evidence type="ECO:0000256" key="1">
    <source>
        <dbReference type="SAM" id="MobiDB-lite"/>
    </source>
</evidence>
<gene>
    <name evidence="2" type="ORF">AW171_hschr63676</name>
</gene>
<feature type="compositionally biased region" description="Polar residues" evidence="1">
    <location>
        <begin position="326"/>
        <end position="343"/>
    </location>
</feature>
<dbReference type="OrthoDB" id="4053313at2759"/>
<sequence length="560" mass="65241">MFVDYSSKGVSKIINKIFAEKLLDLLFLDTLDDFQLLEFVRTRILKNGYKQQLTLNDIHGNRYWLYYILSLKLSNEQMEEALDQLTVSRFLYQVEFVFPGCSFEKAYELKEFDPMRKIVVDLYVSSIFLKCKVNSYIKEFTKLVTSDRKLMMLLNAEERILAFPEYFLEDPRSVEASVTLPLKFPKAYLPLLQEDGTVMSNIKLQFQKWELVDKRLLYSRNVQLRDIVAKDKDVQLRWVNNDEYEEAPIHRSIIDSEQSETSIMLRDIHRRYIERQKVMRSVSEKIINPDELASTEPKPEFLKIFDEVDEGDNEGKENDNFEHILSQESNSRPRLGSITLSSRSGKDSKDTTKHEVLKPINSNMALRLQGKHNLTFGKEDTEDENHSTDFGNNMDMRSYFQNDIQQQHYPDPIMTYRNVAYIPSTTNLETPDIVLRLSCKASGTTLRRKMANVIRSPFSVKDNSSNYVNETSLETDNWSRLSFRLFLRAKFRKIKQDWRYYKNVAKQCMDDFKSPSDAINFPPATSTLFQTAGPNSPIRGKIANLAGRDNPSPSRTAVFD</sequence>
<dbReference type="Proteomes" id="UP000243052">
    <property type="component" value="Chromosome vi"/>
</dbReference>
<dbReference type="GeneID" id="28725010"/>
<dbReference type="EMBL" id="CP014246">
    <property type="protein sequence ID" value="AMD21706.1"/>
    <property type="molecule type" value="Genomic_DNA"/>
</dbReference>
<dbReference type="AlphaFoldDB" id="A0A109UXQ7"/>
<evidence type="ECO:0000313" key="3">
    <source>
        <dbReference type="Proteomes" id="UP000243052"/>
    </source>
</evidence>
<proteinExistence type="predicted"/>
<feature type="compositionally biased region" description="Basic and acidic residues" evidence="1">
    <location>
        <begin position="313"/>
        <end position="322"/>
    </location>
</feature>
<accession>A0A109UXQ7</accession>
<name>A0A109UXQ7_9SACH</name>
<reference evidence="2 3" key="1">
    <citation type="submission" date="2016-01" db="EMBL/GenBank/DDBJ databases">
        <title>Genome sequence of the yeast Holleya sinecauda.</title>
        <authorList>
            <person name="Dietrich F.S."/>
        </authorList>
    </citation>
    <scope>NUCLEOTIDE SEQUENCE [LARGE SCALE GENOMIC DNA]</scope>
    <source>
        <strain evidence="2 3">ATCC 58844</strain>
    </source>
</reference>